<dbReference type="EMBL" id="CZKB01000009">
    <property type="protein sequence ID" value="CUR59068.1"/>
    <property type="molecule type" value="Genomic_DNA"/>
</dbReference>
<evidence type="ECO:0000313" key="2">
    <source>
        <dbReference type="EMBL" id="CUR59068.1"/>
    </source>
</evidence>
<gene>
    <name evidence="2" type="ORF">NOCA1170050</name>
</gene>
<accession>A0A2P2CAM9</accession>
<proteinExistence type="predicted"/>
<evidence type="ECO:0000256" key="1">
    <source>
        <dbReference type="SAM" id="Phobius"/>
    </source>
</evidence>
<protein>
    <submittedName>
        <fullName evidence="2">Uncharacterized protein</fullName>
    </submittedName>
</protein>
<organism evidence="2">
    <name type="scientific">metagenome</name>
    <dbReference type="NCBI Taxonomy" id="256318"/>
    <lineage>
        <taxon>unclassified sequences</taxon>
        <taxon>metagenomes</taxon>
    </lineage>
</organism>
<feature type="transmembrane region" description="Helical" evidence="1">
    <location>
        <begin position="41"/>
        <end position="63"/>
    </location>
</feature>
<reference evidence="2" key="1">
    <citation type="submission" date="2015-08" db="EMBL/GenBank/DDBJ databases">
        <authorList>
            <person name="Babu N.S."/>
            <person name="Beckwith C.J."/>
            <person name="Beseler K.G."/>
            <person name="Brison A."/>
            <person name="Carone J.V."/>
            <person name="Caskin T.P."/>
            <person name="Diamond M."/>
            <person name="Durham M.E."/>
            <person name="Foxe J.M."/>
            <person name="Go M."/>
            <person name="Henderson B.A."/>
            <person name="Jones I.B."/>
            <person name="McGettigan J.A."/>
            <person name="Micheletti S.J."/>
            <person name="Nasrallah M.E."/>
            <person name="Ortiz D."/>
            <person name="Piller C.R."/>
            <person name="Privatt S.R."/>
            <person name="Schneider S.L."/>
            <person name="Sharp S."/>
            <person name="Smith T.C."/>
            <person name="Stanton J.D."/>
            <person name="Ullery H.E."/>
            <person name="Wilson R.J."/>
            <person name="Serrano M.G."/>
            <person name="Buck G."/>
            <person name="Lee V."/>
            <person name="Wang Y."/>
            <person name="Carvalho R."/>
            <person name="Voegtly L."/>
            <person name="Shi R."/>
            <person name="Duckworth R."/>
            <person name="Johnson A."/>
            <person name="Loviza R."/>
            <person name="Walstead R."/>
            <person name="Shah Z."/>
            <person name="Kiflezghi M."/>
            <person name="Wade K."/>
            <person name="Ball S.L."/>
            <person name="Bradley K.W."/>
            <person name="Asai D.J."/>
            <person name="Bowman C.A."/>
            <person name="Russell D.A."/>
            <person name="Pope W.H."/>
            <person name="Jacobs-Sera D."/>
            <person name="Hendrix R.W."/>
            <person name="Hatfull G.F."/>
        </authorList>
    </citation>
    <scope>NUCLEOTIDE SEQUENCE</scope>
</reference>
<dbReference type="AlphaFoldDB" id="A0A2P2CAM9"/>
<keyword evidence="1" id="KW-1133">Transmembrane helix</keyword>
<sequence>MSAPAGDVADRLERLAAHAPAGGVDPDRIWSRGRRRQGRRWAVAVACAVVLAGVGALAATPLARLVAPPVADRPGSAWVLPDVVRQPGGWAPAFGRVPGPLSAIGVGPRSGWLSSHTALWGVTAASGESRWLDLPVAQGQADQAALSADGTQLAYWASLGSTAVRTDDQPPVPTELRLLDLVTGEEQRWAPANDHGLMAIGLAWAGTSLWFEAGVFRDADQNSAQPHLLTWNPGGEPEAVPDPPAGRLDLTTVTQDSAGFLAVGGSAARRGWRVDGAGHASRLVLDTDGLVSTPVLGPAALQVAGIAQGRREQTYGVGLPLLVGDVVDGRAQMRRVRPISTSQVVGWRSPTRLAVVHPSTGARTSDVQVASEIWIVDLSDLDRPGFAPWLSVEAPSIPQFAAGALSAEVVPAPDAPFAPDPRLVGAGGTVLLVFCISLWRDLRRRRGHP</sequence>
<name>A0A2P2CAM9_9ZZZZ</name>
<keyword evidence="1" id="KW-0812">Transmembrane</keyword>
<keyword evidence="1" id="KW-0472">Membrane</keyword>